<feature type="compositionally biased region" description="Low complexity" evidence="2">
    <location>
        <begin position="12"/>
        <end position="24"/>
    </location>
</feature>
<dbReference type="GO" id="GO:0005783">
    <property type="term" value="C:endoplasmic reticulum"/>
    <property type="evidence" value="ECO:0007669"/>
    <property type="project" value="TreeGrafter"/>
</dbReference>
<name>A0AAW1PF70_9CHLO</name>
<evidence type="ECO:0000256" key="1">
    <source>
        <dbReference type="SAM" id="Coils"/>
    </source>
</evidence>
<feature type="compositionally biased region" description="Acidic residues" evidence="2">
    <location>
        <begin position="1"/>
        <end position="11"/>
    </location>
</feature>
<feature type="region of interest" description="Disordered" evidence="2">
    <location>
        <begin position="292"/>
        <end position="323"/>
    </location>
</feature>
<dbReference type="PANTHER" id="PTHR31027:SF2">
    <property type="entry name" value="LEBERCILIN DOMAIN-CONTAINING PROTEIN"/>
    <property type="match status" value="1"/>
</dbReference>
<feature type="region of interest" description="Disordered" evidence="2">
    <location>
        <begin position="383"/>
        <end position="407"/>
    </location>
</feature>
<feature type="compositionally biased region" description="Basic and acidic residues" evidence="2">
    <location>
        <begin position="292"/>
        <end position="320"/>
    </location>
</feature>
<dbReference type="GO" id="GO:1990904">
    <property type="term" value="C:ribonucleoprotein complex"/>
    <property type="evidence" value="ECO:0007669"/>
    <property type="project" value="TreeGrafter"/>
</dbReference>
<feature type="region of interest" description="Disordered" evidence="2">
    <location>
        <begin position="550"/>
        <end position="580"/>
    </location>
</feature>
<feature type="region of interest" description="Disordered" evidence="2">
    <location>
        <begin position="1"/>
        <end position="59"/>
    </location>
</feature>
<reference evidence="3 4" key="1">
    <citation type="journal article" date="2024" name="Nat. Commun.">
        <title>Phylogenomics reveals the evolutionary origins of lichenization in chlorophyte algae.</title>
        <authorList>
            <person name="Puginier C."/>
            <person name="Libourel C."/>
            <person name="Otte J."/>
            <person name="Skaloud P."/>
            <person name="Haon M."/>
            <person name="Grisel S."/>
            <person name="Petersen M."/>
            <person name="Berrin J.G."/>
            <person name="Delaux P.M."/>
            <person name="Dal Grande F."/>
            <person name="Keller J."/>
        </authorList>
    </citation>
    <scope>NUCLEOTIDE SEQUENCE [LARGE SCALE GENOMIC DNA]</scope>
    <source>
        <strain evidence="3 4">SAG 2036</strain>
    </source>
</reference>
<dbReference type="Proteomes" id="UP001465755">
    <property type="component" value="Unassembled WGS sequence"/>
</dbReference>
<proteinExistence type="predicted"/>
<dbReference type="AlphaFoldDB" id="A0AAW1PF70"/>
<dbReference type="PANTHER" id="PTHR31027">
    <property type="entry name" value="NUCLEAR SEGREGATION PROTEIN BFR1"/>
    <property type="match status" value="1"/>
</dbReference>
<dbReference type="GO" id="GO:0008298">
    <property type="term" value="P:intracellular mRNA localization"/>
    <property type="evidence" value="ECO:0007669"/>
    <property type="project" value="TreeGrafter"/>
</dbReference>
<comment type="caution">
    <text evidence="3">The sequence shown here is derived from an EMBL/GenBank/DDBJ whole genome shotgun (WGS) entry which is preliminary data.</text>
</comment>
<evidence type="ECO:0000313" key="4">
    <source>
        <dbReference type="Proteomes" id="UP001465755"/>
    </source>
</evidence>
<dbReference type="GO" id="GO:0042175">
    <property type="term" value="C:nuclear outer membrane-endoplasmic reticulum membrane network"/>
    <property type="evidence" value="ECO:0007669"/>
    <property type="project" value="TreeGrafter"/>
</dbReference>
<dbReference type="EMBL" id="JALJOQ010000038">
    <property type="protein sequence ID" value="KAK9806459.1"/>
    <property type="molecule type" value="Genomic_DNA"/>
</dbReference>
<feature type="region of interest" description="Disordered" evidence="2">
    <location>
        <begin position="71"/>
        <end position="98"/>
    </location>
</feature>
<evidence type="ECO:0000313" key="3">
    <source>
        <dbReference type="EMBL" id="KAK9806459.1"/>
    </source>
</evidence>
<gene>
    <name evidence="3" type="ORF">WJX73_009668</name>
</gene>
<protein>
    <submittedName>
        <fullName evidence="3">Uncharacterized protein</fullName>
    </submittedName>
</protein>
<feature type="compositionally biased region" description="Basic and acidic residues" evidence="2">
    <location>
        <begin position="559"/>
        <end position="568"/>
    </location>
</feature>
<feature type="coiled-coil region" evidence="1">
    <location>
        <begin position="111"/>
        <end position="238"/>
    </location>
</feature>
<keyword evidence="1" id="KW-0175">Coiled coil</keyword>
<sequence>MADSEPVEAEAEVAAPETAEASTAEADEAPAVSVPKERIKHRPQRPDETELKAQTGHLNDEIQKAKARIEQIKDEIGQKTGNRQKGSEEQQRVKGQLSELRGKFQAELAKKQKIRAELDNHRAARDALSKQQREMRSKCEYMTVDQVDDAISRLENRMAHTSMSLQEEKKAMEDIKRLKASRATVAQHNQRMETLNKDAANNSRTDIVDRLKDTDNRLNEIKAQEDTLRQELAAVTEKDRARGSDIPALIQEREECREVIDAAYGKIKELRAAHRESTNEWRAQENIWQAQRREDYQRRREQGQKEYEERQAERKKRDAEMAGEPFHQQVATCEQLQAYLSKFVTADAVAAAPAAAAAVNVPEGFKAMKKKGEDDDKMDGFFGGLGAGAKGKKGKKGRSDSKKEVKPVDQRLTHTLDMISAFSSLKLETPLFASHVKDAMKEIDGRKDFFLEKRRKVKAEEPVEDAEWEKSAPSTSEGRSKGTTKAAAPKADGLTDIHDWPAIAGSHQIVDEDTTSKSSSTPPATAAAVLAGGGAGAVAAATNAGSAAAAESTPAHANGVDRAEEKPDSSAASRAAGLEPASSGISVALTVGNKDTIAVALNVDDEAAAT</sequence>
<evidence type="ECO:0000256" key="2">
    <source>
        <dbReference type="SAM" id="MobiDB-lite"/>
    </source>
</evidence>
<feature type="region of interest" description="Disordered" evidence="2">
    <location>
        <begin position="458"/>
        <end position="492"/>
    </location>
</feature>
<organism evidence="3 4">
    <name type="scientific">Symbiochloris irregularis</name>
    <dbReference type="NCBI Taxonomy" id="706552"/>
    <lineage>
        <taxon>Eukaryota</taxon>
        <taxon>Viridiplantae</taxon>
        <taxon>Chlorophyta</taxon>
        <taxon>core chlorophytes</taxon>
        <taxon>Trebouxiophyceae</taxon>
        <taxon>Trebouxiales</taxon>
        <taxon>Trebouxiaceae</taxon>
        <taxon>Symbiochloris</taxon>
    </lineage>
</organism>
<dbReference type="InterPro" id="IPR039604">
    <property type="entry name" value="Bfr1"/>
</dbReference>
<feature type="compositionally biased region" description="Basic and acidic residues" evidence="2">
    <location>
        <begin position="397"/>
        <end position="407"/>
    </location>
</feature>
<feature type="compositionally biased region" description="Polar residues" evidence="2">
    <location>
        <begin position="472"/>
        <end position="483"/>
    </location>
</feature>
<keyword evidence="4" id="KW-1185">Reference proteome</keyword>
<dbReference type="GO" id="GO:0003729">
    <property type="term" value="F:mRNA binding"/>
    <property type="evidence" value="ECO:0007669"/>
    <property type="project" value="TreeGrafter"/>
</dbReference>
<accession>A0AAW1PF70</accession>